<dbReference type="InterPro" id="IPR019025">
    <property type="entry name" value="Cordon-bleu_ubiquitin_domain"/>
</dbReference>
<feature type="compositionally biased region" description="Polar residues" evidence="1">
    <location>
        <begin position="376"/>
        <end position="395"/>
    </location>
</feature>
<dbReference type="PANTHER" id="PTHR47008:SF1">
    <property type="entry name" value="PROTEIN CORDON-BLEU"/>
    <property type="match status" value="1"/>
</dbReference>
<feature type="domain" description="WH2" evidence="2">
    <location>
        <begin position="1236"/>
        <end position="1256"/>
    </location>
</feature>
<feature type="region of interest" description="Disordered" evidence="1">
    <location>
        <begin position="360"/>
        <end position="480"/>
    </location>
</feature>
<dbReference type="STRING" id="623744.A0A553RAJ8"/>
<dbReference type="GO" id="GO:0005884">
    <property type="term" value="C:actin filament"/>
    <property type="evidence" value="ECO:0007669"/>
    <property type="project" value="TreeGrafter"/>
</dbReference>
<dbReference type="OrthoDB" id="8882621at2759"/>
<feature type="compositionally biased region" description="Low complexity" evidence="1">
    <location>
        <begin position="460"/>
        <end position="475"/>
    </location>
</feature>
<protein>
    <recommendedName>
        <fullName evidence="2">WH2 domain-containing protein</fullName>
    </recommendedName>
</protein>
<dbReference type="CDD" id="cd21800">
    <property type="entry name" value="WH2_Wb_Cobl"/>
    <property type="match status" value="1"/>
</dbReference>
<feature type="region of interest" description="Disordered" evidence="1">
    <location>
        <begin position="1202"/>
        <end position="1282"/>
    </location>
</feature>
<feature type="region of interest" description="Disordered" evidence="1">
    <location>
        <begin position="1"/>
        <end position="87"/>
    </location>
</feature>
<accession>A0A553RAJ8</accession>
<feature type="compositionally biased region" description="Basic and acidic residues" evidence="1">
    <location>
        <begin position="444"/>
        <end position="454"/>
    </location>
</feature>
<proteinExistence type="predicted"/>
<dbReference type="GO" id="GO:0005886">
    <property type="term" value="C:plasma membrane"/>
    <property type="evidence" value="ECO:0007669"/>
    <property type="project" value="TreeGrafter"/>
</dbReference>
<feature type="region of interest" description="Disordered" evidence="1">
    <location>
        <begin position="601"/>
        <end position="634"/>
    </location>
</feature>
<keyword evidence="4" id="KW-1185">Reference proteome</keyword>
<dbReference type="Pfam" id="PF09469">
    <property type="entry name" value="Cobl"/>
    <property type="match status" value="1"/>
</dbReference>
<feature type="compositionally biased region" description="Pro residues" evidence="1">
    <location>
        <begin position="1202"/>
        <end position="1226"/>
    </location>
</feature>
<dbReference type="GO" id="GO:0044295">
    <property type="term" value="C:axonal growth cone"/>
    <property type="evidence" value="ECO:0007669"/>
    <property type="project" value="TreeGrafter"/>
</dbReference>
<dbReference type="GO" id="GO:0051639">
    <property type="term" value="P:actin filament network formation"/>
    <property type="evidence" value="ECO:0007669"/>
    <property type="project" value="TreeGrafter"/>
</dbReference>
<dbReference type="GO" id="GO:0043025">
    <property type="term" value="C:neuronal cell body"/>
    <property type="evidence" value="ECO:0007669"/>
    <property type="project" value="TreeGrafter"/>
</dbReference>
<feature type="region of interest" description="Disordered" evidence="1">
    <location>
        <begin position="935"/>
        <end position="961"/>
    </location>
</feature>
<gene>
    <name evidence="3" type="ORF">DNTS_028956</name>
</gene>
<feature type="region of interest" description="Disordered" evidence="1">
    <location>
        <begin position="987"/>
        <end position="1012"/>
    </location>
</feature>
<dbReference type="GO" id="GO:0030041">
    <property type="term" value="P:actin filament polymerization"/>
    <property type="evidence" value="ECO:0007669"/>
    <property type="project" value="TreeGrafter"/>
</dbReference>
<dbReference type="InterPro" id="IPR003124">
    <property type="entry name" value="WH2_dom"/>
</dbReference>
<evidence type="ECO:0000256" key="1">
    <source>
        <dbReference type="SAM" id="MobiDB-lite"/>
    </source>
</evidence>
<sequence length="1282" mass="138675">MAAVGNPASAPLYSTIEQTISKPKQELDSFEFDRFSQAEEGKEGRSPAQRRMKARAPPPPRPPQPAPRRIFRNAAPDGGGSLEGDSKENMLRSSVDLHISLPSGYQTTISVDGRKALMDLLVDLCSQYHLNPAYHTLELLSPDAQPIGFKPNALLGALDVSCALIKERVLEDKVIRKPPPKVPEKTVRLVVNYHRSQKAVVRVNPLVPLRTLVPVICQKCEFEPANVLLFKDNVSRQQLDLDRSLGELGIRDLYVLDQTLVLQPKMSSTPALNYSAESLHSSSLTGSEKKGLLGFLKFNRRKTKPEDQSSEGMESVDAMVVENADLNGMSVSASGTCIEARPSTLGQSQSLMNISKMSPKVELKKRRAPPPPRAPTQTLSLTSQMNLGSLSSQNQLKKRKAPAPPPQPVISTPGEDCKVSSVPVSVEKSMLPILRAPTPADDSDLSHSIEDSEPARSICSSSSGDDAAAGSSSSSVVEEPVSHQVHVMASFVAATPESEPKYKEEAAHSSVLEHEPSLLLEDTTENLETEMELTMDEMENNRHSGIGGFTLKSMISIAVHLFPCVLDAGVAVNEKWLLGWTNSSHKPVTEGIMQQEMETMSLASSESFADQGYAASEGMTEESGPVSPSERMQSVSPVDILTLNGSSALSVKQDKYSSSDSDEGCPTWGSRQSSGNIHSGLDPIKIQNGFEVDPEITAEIHLTLANLDANLADISHIDGAADFIDDIIPVSIVDVDIPVTSIDEVLDDDDDDDEDDQCCTAKYASTLPSSTPNITCPPFAQSEAIQNKNNNARLKEETYRIRLQEVQDATPAPQESTSPQINIRQPIPSQLLDKMDQNVVLNSETQAHFIEITDERDVASRKFQGIPRSAVQNIQKVNPSISRVPPSQGKITQSSVSRFGMKTFTVIPPKPAMSQTKPSGSLVIGAIKIDEQGNMVSQRRPSSGAEKIASPNGDVSSADKSHLDKAKAFWNTTERQEQAAMVNQAPVINNGDSDGLKPSASNRSPQLSVKTPPEETLKVAIILERKPISVVTNHPKPNVPYSKVASISNTPKTSASMQSTETTHLLQETDKSENASEANQGNLFGPVQKFKPVQFKPLQKETSIHSSLMEAIQSGEGIQRLRKVSELSASFKERKPSFNDPENDRSALLSAIRASGSSSRLKKTKSVASKELEQLRKVDEDRNAQLEVTRTSPPGNCSVFVPPLPPALNPPPPPPPPSAPTKPPLVLPAGGNPEAAREALLEAIRSGSGAQRLRKVPASNTRRQVNGRLGTIQAASPLSYVQ</sequence>
<organism evidence="3 4">
    <name type="scientific">Danionella cerebrum</name>
    <dbReference type="NCBI Taxonomy" id="2873325"/>
    <lineage>
        <taxon>Eukaryota</taxon>
        <taxon>Metazoa</taxon>
        <taxon>Chordata</taxon>
        <taxon>Craniata</taxon>
        <taxon>Vertebrata</taxon>
        <taxon>Euteleostomi</taxon>
        <taxon>Actinopterygii</taxon>
        <taxon>Neopterygii</taxon>
        <taxon>Teleostei</taxon>
        <taxon>Ostariophysi</taxon>
        <taxon>Cypriniformes</taxon>
        <taxon>Danionidae</taxon>
        <taxon>Danioninae</taxon>
        <taxon>Danionella</taxon>
    </lineage>
</organism>
<dbReference type="InterPro" id="IPR039895">
    <property type="entry name" value="COBL-like"/>
</dbReference>
<dbReference type="GO" id="GO:0048471">
    <property type="term" value="C:perinuclear region of cytoplasm"/>
    <property type="evidence" value="ECO:0007669"/>
    <property type="project" value="TreeGrafter"/>
</dbReference>
<feature type="region of interest" description="Disordered" evidence="1">
    <location>
        <begin position="652"/>
        <end position="680"/>
    </location>
</feature>
<feature type="compositionally biased region" description="Polar residues" evidence="1">
    <location>
        <begin position="999"/>
        <end position="1009"/>
    </location>
</feature>
<feature type="compositionally biased region" description="Low complexity" evidence="1">
    <location>
        <begin position="419"/>
        <end position="429"/>
    </location>
</feature>
<dbReference type="GO" id="GO:1990357">
    <property type="term" value="C:terminal web"/>
    <property type="evidence" value="ECO:0007669"/>
    <property type="project" value="TreeGrafter"/>
</dbReference>
<comment type="caution">
    <text evidence="3">The sequence shown here is derived from an EMBL/GenBank/DDBJ whole genome shotgun (WGS) entry which is preliminary data.</text>
</comment>
<feature type="compositionally biased region" description="Pro residues" evidence="1">
    <location>
        <begin position="56"/>
        <end position="66"/>
    </location>
</feature>
<evidence type="ECO:0000259" key="2">
    <source>
        <dbReference type="PROSITE" id="PS51082"/>
    </source>
</evidence>
<dbReference type="EMBL" id="SRMA01025089">
    <property type="protein sequence ID" value="TRY99210.1"/>
    <property type="molecule type" value="Genomic_DNA"/>
</dbReference>
<feature type="compositionally biased region" description="Polar residues" evidence="1">
    <location>
        <begin position="1273"/>
        <end position="1282"/>
    </location>
</feature>
<dbReference type="CDD" id="cd21799">
    <property type="entry name" value="WH2_Wa_Cobl"/>
    <property type="match status" value="1"/>
</dbReference>
<dbReference type="SMART" id="SM00246">
    <property type="entry name" value="WH2"/>
    <property type="match status" value="3"/>
</dbReference>
<feature type="compositionally biased region" description="Basic and acidic residues" evidence="1">
    <location>
        <begin position="23"/>
        <end position="45"/>
    </location>
</feature>
<feature type="domain" description="WH2" evidence="2">
    <location>
        <begin position="1104"/>
        <end position="1124"/>
    </location>
</feature>
<dbReference type="Gene3D" id="3.10.20.90">
    <property type="entry name" value="Phosphatidylinositol 3-kinase Catalytic Subunit, Chain A, domain 1"/>
    <property type="match status" value="1"/>
</dbReference>
<dbReference type="PANTHER" id="PTHR47008">
    <property type="entry name" value="PROTEIN CORDON-BLEU"/>
    <property type="match status" value="1"/>
</dbReference>
<dbReference type="GO" id="GO:0003785">
    <property type="term" value="F:actin monomer binding"/>
    <property type="evidence" value="ECO:0007669"/>
    <property type="project" value="InterPro"/>
</dbReference>
<dbReference type="PROSITE" id="PS51082">
    <property type="entry name" value="WH2"/>
    <property type="match status" value="3"/>
</dbReference>
<reference evidence="3 4" key="1">
    <citation type="journal article" date="2019" name="Sci. Data">
        <title>Hybrid genome assembly and annotation of Danionella translucida.</title>
        <authorList>
            <person name="Kadobianskyi M."/>
            <person name="Schulze L."/>
            <person name="Schuelke M."/>
            <person name="Judkewitz B."/>
        </authorList>
    </citation>
    <scope>NUCLEOTIDE SEQUENCE [LARGE SCALE GENOMIC DNA]</scope>
    <source>
        <strain evidence="3 4">Bolton</strain>
    </source>
</reference>
<dbReference type="CDD" id="cd21801">
    <property type="entry name" value="WH2_Wc_Cobl"/>
    <property type="match status" value="1"/>
</dbReference>
<dbReference type="Proteomes" id="UP000316079">
    <property type="component" value="Unassembled WGS sequence"/>
</dbReference>
<feature type="domain" description="WH2" evidence="2">
    <location>
        <begin position="1144"/>
        <end position="1164"/>
    </location>
</feature>
<dbReference type="Pfam" id="PF02205">
    <property type="entry name" value="WH2"/>
    <property type="match status" value="2"/>
</dbReference>
<dbReference type="GO" id="GO:0001726">
    <property type="term" value="C:ruffle"/>
    <property type="evidence" value="ECO:0007669"/>
    <property type="project" value="TreeGrafter"/>
</dbReference>
<evidence type="ECO:0000313" key="3">
    <source>
        <dbReference type="EMBL" id="TRY99210.1"/>
    </source>
</evidence>
<dbReference type="GO" id="GO:0044294">
    <property type="term" value="C:dendritic growth cone"/>
    <property type="evidence" value="ECO:0007669"/>
    <property type="project" value="TreeGrafter"/>
</dbReference>
<name>A0A553RAJ8_9TELE</name>
<evidence type="ECO:0000313" key="4">
    <source>
        <dbReference type="Proteomes" id="UP000316079"/>
    </source>
</evidence>